<keyword evidence="3" id="KW-1185">Reference proteome</keyword>
<dbReference type="AlphaFoldDB" id="A0A5N6TJG0"/>
<protein>
    <submittedName>
        <fullName evidence="2">Uncharacterized protein</fullName>
    </submittedName>
</protein>
<dbReference type="EMBL" id="ML742264">
    <property type="protein sequence ID" value="KAE8146410.1"/>
    <property type="molecule type" value="Genomic_DNA"/>
</dbReference>
<evidence type="ECO:0000313" key="3">
    <source>
        <dbReference type="Proteomes" id="UP000325780"/>
    </source>
</evidence>
<evidence type="ECO:0000313" key="2">
    <source>
        <dbReference type="EMBL" id="KAE8146410.1"/>
    </source>
</evidence>
<keyword evidence="1" id="KW-0732">Signal</keyword>
<proteinExistence type="predicted"/>
<sequence length="127" mass="14642">MSIFKVILISAIVLVTLRSPCVIFKRWCVIQEFHLGYSLFVQEDGLLAPWNRILYRFFFSNVSFCISPLMDPSMIADSCCCAYPVFFHDHFDHQSVKHTMYEGTYGDVAVCLCIIDEQCKTLLIVVE</sequence>
<reference evidence="2 3" key="1">
    <citation type="submission" date="2019-04" db="EMBL/GenBank/DDBJ databases">
        <title>Friends and foes A comparative genomics study of 23 Aspergillus species from section Flavi.</title>
        <authorList>
            <consortium name="DOE Joint Genome Institute"/>
            <person name="Kjaerbolling I."/>
            <person name="Vesth T."/>
            <person name="Frisvad J.C."/>
            <person name="Nybo J.L."/>
            <person name="Theobald S."/>
            <person name="Kildgaard S."/>
            <person name="Isbrandt T."/>
            <person name="Kuo A."/>
            <person name="Sato A."/>
            <person name="Lyhne E.K."/>
            <person name="Kogle M.E."/>
            <person name="Wiebenga A."/>
            <person name="Kun R.S."/>
            <person name="Lubbers R.J."/>
            <person name="Makela M.R."/>
            <person name="Barry K."/>
            <person name="Chovatia M."/>
            <person name="Clum A."/>
            <person name="Daum C."/>
            <person name="Haridas S."/>
            <person name="He G."/>
            <person name="LaButti K."/>
            <person name="Lipzen A."/>
            <person name="Mondo S."/>
            <person name="Riley R."/>
            <person name="Salamov A."/>
            <person name="Simmons B.A."/>
            <person name="Magnuson J.K."/>
            <person name="Henrissat B."/>
            <person name="Mortensen U.H."/>
            <person name="Larsen T.O."/>
            <person name="Devries R.P."/>
            <person name="Grigoriev I.V."/>
            <person name="Machida M."/>
            <person name="Baker S.E."/>
            <person name="Andersen M.R."/>
        </authorList>
    </citation>
    <scope>NUCLEOTIDE SEQUENCE [LARGE SCALE GENOMIC DNA]</scope>
    <source>
        <strain evidence="2 3">IBT 18842</strain>
    </source>
</reference>
<organism evidence="2 3">
    <name type="scientific">Aspergillus avenaceus</name>
    <dbReference type="NCBI Taxonomy" id="36643"/>
    <lineage>
        <taxon>Eukaryota</taxon>
        <taxon>Fungi</taxon>
        <taxon>Dikarya</taxon>
        <taxon>Ascomycota</taxon>
        <taxon>Pezizomycotina</taxon>
        <taxon>Eurotiomycetes</taxon>
        <taxon>Eurotiomycetidae</taxon>
        <taxon>Eurotiales</taxon>
        <taxon>Aspergillaceae</taxon>
        <taxon>Aspergillus</taxon>
        <taxon>Aspergillus subgen. Circumdati</taxon>
    </lineage>
</organism>
<feature type="chain" id="PRO_5024892975" evidence="1">
    <location>
        <begin position="19"/>
        <end position="127"/>
    </location>
</feature>
<name>A0A5N6TJG0_ASPAV</name>
<accession>A0A5N6TJG0</accession>
<evidence type="ECO:0000256" key="1">
    <source>
        <dbReference type="SAM" id="SignalP"/>
    </source>
</evidence>
<gene>
    <name evidence="2" type="ORF">BDV25DRAFT_51280</name>
</gene>
<feature type="signal peptide" evidence="1">
    <location>
        <begin position="1"/>
        <end position="18"/>
    </location>
</feature>
<dbReference type="Proteomes" id="UP000325780">
    <property type="component" value="Unassembled WGS sequence"/>
</dbReference>